<dbReference type="EMBL" id="JGDJ01000147">
    <property type="protein sequence ID" value="EXZ29953.1"/>
    <property type="molecule type" value="Genomic_DNA"/>
</dbReference>
<dbReference type="SUPFAM" id="SSF48179">
    <property type="entry name" value="6-phosphogluconate dehydrogenase C-terminal domain-like"/>
    <property type="match status" value="1"/>
</dbReference>
<dbReference type="InterPro" id="IPR014026">
    <property type="entry name" value="UDP-Glc/GDP-Man_DH_dimer"/>
</dbReference>
<dbReference type="Pfam" id="PF00984">
    <property type="entry name" value="UDPG_MGDP_dh"/>
    <property type="match status" value="1"/>
</dbReference>
<feature type="domain" description="UDP-glucose/GDP-mannose dehydrogenase dimerisation" evidence="2">
    <location>
        <begin position="6"/>
        <end position="45"/>
    </location>
</feature>
<dbReference type="InterPro" id="IPR008927">
    <property type="entry name" value="6-PGluconate_DH-like_C_sf"/>
</dbReference>
<dbReference type="Gene3D" id="1.20.5.100">
    <property type="entry name" value="Cytochrome c1, transmembrane anchor, C-terminal"/>
    <property type="match status" value="1"/>
</dbReference>
<organism evidence="3 4">
    <name type="scientific">Bacteroides fragilis str. S36L11</name>
    <dbReference type="NCBI Taxonomy" id="1339327"/>
    <lineage>
        <taxon>Bacteria</taxon>
        <taxon>Pseudomonadati</taxon>
        <taxon>Bacteroidota</taxon>
        <taxon>Bacteroidia</taxon>
        <taxon>Bacteroidales</taxon>
        <taxon>Bacteroidaceae</taxon>
        <taxon>Bacteroides</taxon>
    </lineage>
</organism>
<evidence type="ECO:0000259" key="2">
    <source>
        <dbReference type="Pfam" id="PF00984"/>
    </source>
</evidence>
<dbReference type="PANTHER" id="PTHR43750">
    <property type="entry name" value="UDP-GLUCOSE 6-DEHYDROGENASE TUAD"/>
    <property type="match status" value="1"/>
</dbReference>
<dbReference type="AlphaFoldDB" id="A0A015XE19"/>
<dbReference type="GO" id="GO:0016616">
    <property type="term" value="F:oxidoreductase activity, acting on the CH-OH group of donors, NAD or NADP as acceptor"/>
    <property type="evidence" value="ECO:0007669"/>
    <property type="project" value="InterPro"/>
</dbReference>
<evidence type="ECO:0000313" key="4">
    <source>
        <dbReference type="Proteomes" id="UP000022082"/>
    </source>
</evidence>
<comment type="caution">
    <text evidence="3">The sequence shown here is derived from an EMBL/GenBank/DDBJ whole genome shotgun (WGS) entry which is preliminary data.</text>
</comment>
<accession>A0A015XE19</accession>
<dbReference type="PANTHER" id="PTHR43750:SF3">
    <property type="entry name" value="UDP-GLUCOSE 6-DEHYDROGENASE TUAD"/>
    <property type="match status" value="1"/>
</dbReference>
<evidence type="ECO:0000256" key="1">
    <source>
        <dbReference type="ARBA" id="ARBA00015132"/>
    </source>
</evidence>
<evidence type="ECO:0000313" key="3">
    <source>
        <dbReference type="EMBL" id="EXZ29953.1"/>
    </source>
</evidence>
<dbReference type="GO" id="GO:0051287">
    <property type="term" value="F:NAD binding"/>
    <property type="evidence" value="ECO:0007669"/>
    <property type="project" value="InterPro"/>
</dbReference>
<proteinExistence type="predicted"/>
<reference evidence="3 4" key="1">
    <citation type="submission" date="2014-02" db="EMBL/GenBank/DDBJ databases">
        <authorList>
            <person name="Sears C."/>
            <person name="Carroll K."/>
            <person name="Sack B.R."/>
            <person name="Qadri F."/>
            <person name="Myers L.L."/>
            <person name="Chung G.-T."/>
            <person name="Escheverria P."/>
            <person name="Fraser C.M."/>
            <person name="Sadzewicz L."/>
            <person name="Shefchek K.A."/>
            <person name="Tallon L."/>
            <person name="Das S.P."/>
            <person name="Daugherty S."/>
            <person name="Mongodin E.F."/>
        </authorList>
    </citation>
    <scope>NUCLEOTIDE SEQUENCE [LARGE SCALE GENOMIC DNA]</scope>
    <source>
        <strain evidence="3 4">S36L11</strain>
    </source>
</reference>
<name>A0A015XE19_BACFG</name>
<gene>
    <name evidence="3" type="ORF">M136_0735</name>
</gene>
<protein>
    <recommendedName>
        <fullName evidence="1">UDP-glucose 6-dehydrogenase</fullName>
    </recommendedName>
</protein>
<dbReference type="PATRIC" id="fig|1339327.3.peg.1399"/>
<sequence>MDISSAAEMDKYAANSTLATRISFMNDIANLCELVGANVNMVRIAV</sequence>
<dbReference type="Proteomes" id="UP000022082">
    <property type="component" value="Unassembled WGS sequence"/>
</dbReference>